<dbReference type="InterPro" id="IPR029058">
    <property type="entry name" value="AB_hydrolase_fold"/>
</dbReference>
<dbReference type="SUPFAM" id="SSF53474">
    <property type="entry name" value="alpha/beta-Hydrolases"/>
    <property type="match status" value="1"/>
</dbReference>
<feature type="domain" description="Fungal lipase-type" evidence="2">
    <location>
        <begin position="286"/>
        <end position="433"/>
    </location>
</feature>
<feature type="region of interest" description="Disordered" evidence="1">
    <location>
        <begin position="1"/>
        <end position="102"/>
    </location>
</feature>
<reference evidence="3 4" key="1">
    <citation type="journal article" date="2020" name="Genomics">
        <title>Complete, high-quality genomes from long-read metagenomic sequencing of two wolf lichen thalli reveals enigmatic genome architecture.</title>
        <authorList>
            <person name="McKenzie S.K."/>
            <person name="Walston R.F."/>
            <person name="Allen J.L."/>
        </authorList>
    </citation>
    <scope>NUCLEOTIDE SEQUENCE [LARGE SCALE GENOMIC DNA]</scope>
    <source>
        <strain evidence="3">WasteWater1</strain>
    </source>
</reference>
<dbReference type="InterPro" id="IPR002921">
    <property type="entry name" value="Fungal_lipase-type"/>
</dbReference>
<proteinExistence type="predicted"/>
<dbReference type="PANTHER" id="PTHR46023">
    <property type="entry name" value="LIPASE CLASS 3 PROTEIN-LIKE"/>
    <property type="match status" value="1"/>
</dbReference>
<evidence type="ECO:0000256" key="1">
    <source>
        <dbReference type="SAM" id="MobiDB-lite"/>
    </source>
</evidence>
<dbReference type="GO" id="GO:0006629">
    <property type="term" value="P:lipid metabolic process"/>
    <property type="evidence" value="ECO:0007669"/>
    <property type="project" value="InterPro"/>
</dbReference>
<dbReference type="RefSeq" id="XP_037153983.1">
    <property type="nucleotide sequence ID" value="XM_037301166.1"/>
</dbReference>
<name>A0A8H6CKZ9_9LECA</name>
<keyword evidence="4" id="KW-1185">Reference proteome</keyword>
<feature type="compositionally biased region" description="Polar residues" evidence="1">
    <location>
        <begin position="81"/>
        <end position="90"/>
    </location>
</feature>
<feature type="compositionally biased region" description="Basic residues" evidence="1">
    <location>
        <begin position="1"/>
        <end position="25"/>
    </location>
</feature>
<sequence>MTETARKKKPAVPARKPKRTGRKQLAKTSPPTTSTSLVPPSNPPLPLRTRSEPHLDQPPRYSLLFPPEQTNLPQRPRQPFHTPSHTSPTALRTPPPQPATGDRFQAASLNAVQFRPANNSERPVNNTFIQQHQPSPEAVAHEALCDLISTKFDAVITSIDGERFGGDEQELVIEDDSQSGIRGGWGYGSRQVSRGANTAISTAVAGTNYFAKANLYANSRLPPNLPPLQLYLPFYPLLCLAAQYSQRAYNKPTGNEREAFVNADWRMGTKAMVIKSMPIDDMNCVVFAIRGSQTFMDWAVNLNSSPVSPNEFLDDPGNLCHSGFLSVARKMIKPVAARLRSLLAENPARSTCSLLMTGHSAGGAVASLLYAHMLAEQVKSELNTLAGCFKRIHCLTFGTPPISLLPLTKPPTFRYKKSLFMSFINEGDPVPRADKAYVRSLLNLYASPAPGTKCIASLPALKPCKRKAKPTKATEQRNNALSALTTPVQAPVWKVPAGALSNAGRLVVLRENRNSTAGVDDDVKAEITCDQELRGVIFGDPVMHMMKVYARRVEILATKAVTAKIWG</sequence>
<dbReference type="GeneID" id="59338703"/>
<dbReference type="AlphaFoldDB" id="A0A8H6CKZ9"/>
<evidence type="ECO:0000313" key="3">
    <source>
        <dbReference type="EMBL" id="KAF6225116.1"/>
    </source>
</evidence>
<evidence type="ECO:0000313" key="4">
    <source>
        <dbReference type="Proteomes" id="UP000593566"/>
    </source>
</evidence>
<dbReference type="EMBL" id="JACCJB010000008">
    <property type="protein sequence ID" value="KAF6225116.1"/>
    <property type="molecule type" value="Genomic_DNA"/>
</dbReference>
<accession>A0A8H6CKZ9</accession>
<protein>
    <recommendedName>
        <fullName evidence="2">Fungal lipase-type domain-containing protein</fullName>
    </recommendedName>
</protein>
<gene>
    <name evidence="3" type="ORF">HO133_010312</name>
</gene>
<organism evidence="3 4">
    <name type="scientific">Letharia lupina</name>
    <dbReference type="NCBI Taxonomy" id="560253"/>
    <lineage>
        <taxon>Eukaryota</taxon>
        <taxon>Fungi</taxon>
        <taxon>Dikarya</taxon>
        <taxon>Ascomycota</taxon>
        <taxon>Pezizomycotina</taxon>
        <taxon>Lecanoromycetes</taxon>
        <taxon>OSLEUM clade</taxon>
        <taxon>Lecanoromycetidae</taxon>
        <taxon>Lecanorales</taxon>
        <taxon>Lecanorineae</taxon>
        <taxon>Parmeliaceae</taxon>
        <taxon>Letharia</taxon>
    </lineage>
</organism>
<dbReference type="Proteomes" id="UP000593566">
    <property type="component" value="Unassembled WGS sequence"/>
</dbReference>
<dbReference type="PANTHER" id="PTHR46023:SF6">
    <property type="entry name" value="LIPASE CLASS 3 FAMILY PROTEIN"/>
    <property type="match status" value="1"/>
</dbReference>
<evidence type="ECO:0000259" key="2">
    <source>
        <dbReference type="Pfam" id="PF01764"/>
    </source>
</evidence>
<dbReference type="Pfam" id="PF01764">
    <property type="entry name" value="Lipase_3"/>
    <property type="match status" value="1"/>
</dbReference>
<dbReference type="Gene3D" id="3.40.50.1820">
    <property type="entry name" value="alpha/beta hydrolase"/>
    <property type="match status" value="1"/>
</dbReference>
<comment type="caution">
    <text evidence="3">The sequence shown here is derived from an EMBL/GenBank/DDBJ whole genome shotgun (WGS) entry which is preliminary data.</text>
</comment>
<dbReference type="CDD" id="cd00519">
    <property type="entry name" value="Lipase_3"/>
    <property type="match status" value="1"/>
</dbReference>
<feature type="compositionally biased region" description="Low complexity" evidence="1">
    <location>
        <begin position="28"/>
        <end position="39"/>
    </location>
</feature>